<dbReference type="KEGG" id="pdh:B9T62_38090"/>
<dbReference type="EMBL" id="CP021780">
    <property type="protein sequence ID" value="ASA26014.1"/>
    <property type="molecule type" value="Genomic_DNA"/>
</dbReference>
<reference evidence="2 3" key="1">
    <citation type="submission" date="2017-06" db="EMBL/GenBank/DDBJ databases">
        <title>Complete genome sequence of Paenibacillus donghaensis KCTC 13049T isolated from East Sea sediment, South Korea.</title>
        <authorList>
            <person name="Jung B.K."/>
            <person name="Hong S.-J."/>
            <person name="Shin J.-H."/>
        </authorList>
    </citation>
    <scope>NUCLEOTIDE SEQUENCE [LARGE SCALE GENOMIC DNA]</scope>
    <source>
        <strain evidence="2 3">KCTC 13049</strain>
    </source>
</reference>
<feature type="coiled-coil region" evidence="1">
    <location>
        <begin position="73"/>
        <end position="100"/>
    </location>
</feature>
<name>A0A2Z2KIH7_9BACL</name>
<dbReference type="AlphaFoldDB" id="A0A2Z2KIH7"/>
<evidence type="ECO:0000313" key="2">
    <source>
        <dbReference type="EMBL" id="ASA26014.1"/>
    </source>
</evidence>
<evidence type="ECO:0000256" key="1">
    <source>
        <dbReference type="SAM" id="Coils"/>
    </source>
</evidence>
<protein>
    <submittedName>
        <fullName evidence="2">Uncharacterized protein</fullName>
    </submittedName>
</protein>
<dbReference type="Proteomes" id="UP000249890">
    <property type="component" value="Chromosome"/>
</dbReference>
<sequence length="105" mass="12544">MEWYTLGQMLRVIRLGQKAVTPDGRAVLRTLEGLFWAEGQLAGQPVVMKNYLFSDLWRIVEDEPDEEAGRAREEWERREREMLENQYEALREEYLELRKGLLEDK</sequence>
<evidence type="ECO:0000313" key="3">
    <source>
        <dbReference type="Proteomes" id="UP000249890"/>
    </source>
</evidence>
<dbReference type="OrthoDB" id="2640017at2"/>
<organism evidence="2 3">
    <name type="scientific">Paenibacillus donghaensis</name>
    <dbReference type="NCBI Taxonomy" id="414771"/>
    <lineage>
        <taxon>Bacteria</taxon>
        <taxon>Bacillati</taxon>
        <taxon>Bacillota</taxon>
        <taxon>Bacilli</taxon>
        <taxon>Bacillales</taxon>
        <taxon>Paenibacillaceae</taxon>
        <taxon>Paenibacillus</taxon>
    </lineage>
</organism>
<keyword evidence="1" id="KW-0175">Coiled coil</keyword>
<gene>
    <name evidence="2" type="ORF">B9T62_38090</name>
</gene>
<keyword evidence="3" id="KW-1185">Reference proteome</keyword>
<dbReference type="RefSeq" id="WP_087919973.1">
    <property type="nucleotide sequence ID" value="NZ_CP021780.1"/>
</dbReference>
<accession>A0A2Z2KIH7</accession>
<proteinExistence type="predicted"/>